<sequence>MILVGRSSILSNQMSLWSDFFDCSSENVSHICDKFERLCSNFDHLCNILRFSGKKKPVIEVHSFTGSLIKAKTL</sequence>
<name>A0A369ABR6_9GAMM</name>
<organism evidence="1 2">
    <name type="scientific">Marinomonas foliarum</name>
    <dbReference type="NCBI Taxonomy" id="491950"/>
    <lineage>
        <taxon>Bacteria</taxon>
        <taxon>Pseudomonadati</taxon>
        <taxon>Pseudomonadota</taxon>
        <taxon>Gammaproteobacteria</taxon>
        <taxon>Oceanospirillales</taxon>
        <taxon>Oceanospirillaceae</taxon>
        <taxon>Marinomonas</taxon>
    </lineage>
</organism>
<evidence type="ECO:0000313" key="1">
    <source>
        <dbReference type="EMBL" id="RCX06799.1"/>
    </source>
</evidence>
<dbReference type="AlphaFoldDB" id="A0A369ABR6"/>
<comment type="caution">
    <text evidence="1">The sequence shown here is derived from an EMBL/GenBank/DDBJ whole genome shotgun (WGS) entry which is preliminary data.</text>
</comment>
<reference evidence="1 2" key="1">
    <citation type="submission" date="2018-07" db="EMBL/GenBank/DDBJ databases">
        <title>Genomic Encyclopedia of Type Strains, Phase III (KMG-III): the genomes of soil and plant-associated and newly described type strains.</title>
        <authorList>
            <person name="Whitman W."/>
        </authorList>
    </citation>
    <scope>NUCLEOTIDE SEQUENCE [LARGE SCALE GENOMIC DNA]</scope>
    <source>
        <strain evidence="1 2">CECT 7731</strain>
    </source>
</reference>
<dbReference type="Proteomes" id="UP000253506">
    <property type="component" value="Unassembled WGS sequence"/>
</dbReference>
<gene>
    <name evidence="1" type="ORF">DFP77_10862</name>
</gene>
<accession>A0A369ABR6</accession>
<dbReference type="EMBL" id="QPJQ01000008">
    <property type="protein sequence ID" value="RCX06799.1"/>
    <property type="molecule type" value="Genomic_DNA"/>
</dbReference>
<protein>
    <submittedName>
        <fullName evidence="1">Uncharacterized protein</fullName>
    </submittedName>
</protein>
<evidence type="ECO:0000313" key="2">
    <source>
        <dbReference type="Proteomes" id="UP000253506"/>
    </source>
</evidence>
<proteinExistence type="predicted"/>